<keyword evidence="3" id="KW-1185">Reference proteome</keyword>
<reference evidence="2 3" key="1">
    <citation type="journal article" date="2012" name="Stand. Genomic Sci.">
        <title>Genome sequence of the soil bacterium Saccharomonospora azurea type strain (NA-128(T)).</title>
        <authorList>
            <person name="Klenk H.P."/>
            <person name="Held B."/>
            <person name="Lucas S."/>
            <person name="Lapidus A."/>
            <person name="Copeland A."/>
            <person name="Hammon N."/>
            <person name="Pitluck S."/>
            <person name="Goodwin L.A."/>
            <person name="Han C."/>
            <person name="Tapia R."/>
            <person name="Brambilla E.M."/>
            <person name="Potter G."/>
            <person name="Land M."/>
            <person name="Ivanova N."/>
            <person name="Rohde M."/>
            <person name="Goker M."/>
            <person name="Detter J.C."/>
            <person name="Kyrpides N.C."/>
            <person name="Woyke T."/>
        </authorList>
    </citation>
    <scope>NUCLEOTIDE SEQUENCE [LARGE SCALE GENOMIC DNA]</scope>
    <source>
        <strain evidence="2 3">NA-128</strain>
    </source>
</reference>
<protein>
    <recommendedName>
        <fullName evidence="4">DUF3137 domain-containing protein</fullName>
    </recommendedName>
</protein>
<feature type="transmembrane region" description="Helical" evidence="1">
    <location>
        <begin position="6"/>
        <end position="25"/>
    </location>
</feature>
<proteinExistence type="predicted"/>
<sequence>MSTGLIVAIAVGGGVLFLGGVAWLISKLTRSFAAESGAATAEAGDVRQRLAEELQRRGWKFEERNDSYAEIHNAQPEFQLRNVLDPFTLPPKAVGARNVITGTHRSRPFIATEFDVRHQGQHVPVTAVWLSLPAMRPGLTVRRVLRAQSKIRSQIGQRDIQLGFPEFDENFEITTEDEAFARAVLVPDLVRFLVTDPRASRGFAIYGDQLNAHDIVGDHRDPQKLVPALDLRCDILDRIPTFVWS</sequence>
<dbReference type="AlphaFoldDB" id="H8GB47"/>
<name>H8GB47_9PSEU</name>
<accession>H8GB47</accession>
<organism evidence="2 3">
    <name type="scientific">Saccharomonospora azurea NA-128</name>
    <dbReference type="NCBI Taxonomy" id="882081"/>
    <lineage>
        <taxon>Bacteria</taxon>
        <taxon>Bacillati</taxon>
        <taxon>Actinomycetota</taxon>
        <taxon>Actinomycetes</taxon>
        <taxon>Pseudonocardiales</taxon>
        <taxon>Pseudonocardiaceae</taxon>
        <taxon>Saccharomonospora</taxon>
    </lineage>
</organism>
<evidence type="ECO:0000256" key="1">
    <source>
        <dbReference type="SAM" id="Phobius"/>
    </source>
</evidence>
<dbReference type="EMBL" id="CM001466">
    <property type="protein sequence ID" value="EHY90670.1"/>
    <property type="molecule type" value="Genomic_DNA"/>
</dbReference>
<gene>
    <name evidence="2" type="ORF">SacazDRAFT_03810</name>
</gene>
<evidence type="ECO:0000313" key="3">
    <source>
        <dbReference type="Proteomes" id="UP000004705"/>
    </source>
</evidence>
<dbReference type="Proteomes" id="UP000004705">
    <property type="component" value="Chromosome"/>
</dbReference>
<dbReference type="OrthoDB" id="3812641at2"/>
<keyword evidence="1" id="KW-0472">Membrane</keyword>
<evidence type="ECO:0000313" key="2">
    <source>
        <dbReference type="EMBL" id="EHY90670.1"/>
    </source>
</evidence>
<evidence type="ECO:0008006" key="4">
    <source>
        <dbReference type="Google" id="ProtNLM"/>
    </source>
</evidence>
<keyword evidence="1" id="KW-0812">Transmembrane</keyword>
<dbReference type="HOGENOM" id="CLU_1184364_0_0_11"/>
<dbReference type="RefSeq" id="WP_005444170.1">
    <property type="nucleotide sequence ID" value="NZ_CM001466.1"/>
</dbReference>
<keyword evidence="1" id="KW-1133">Transmembrane helix</keyword>